<proteinExistence type="predicted"/>
<name>S7ZZR1_DACHA</name>
<gene>
    <name evidence="1" type="ORF">H072_10609</name>
</gene>
<accession>S7ZZR1</accession>
<organism evidence="1 2">
    <name type="scientific">Dactylellina haptotyla (strain CBS 200.50)</name>
    <name type="common">Nematode-trapping fungus</name>
    <name type="synonym">Monacrosporium haptotylum</name>
    <dbReference type="NCBI Taxonomy" id="1284197"/>
    <lineage>
        <taxon>Eukaryota</taxon>
        <taxon>Fungi</taxon>
        <taxon>Dikarya</taxon>
        <taxon>Ascomycota</taxon>
        <taxon>Pezizomycotina</taxon>
        <taxon>Orbiliomycetes</taxon>
        <taxon>Orbiliales</taxon>
        <taxon>Orbiliaceae</taxon>
        <taxon>Dactylellina</taxon>
    </lineage>
</organism>
<reference evidence="2" key="2">
    <citation type="submission" date="2013-04" db="EMBL/GenBank/DDBJ databases">
        <title>Genomic mechanisms accounting for the adaptation to parasitism in nematode-trapping fungi.</title>
        <authorList>
            <person name="Ahren D.G."/>
        </authorList>
    </citation>
    <scope>NUCLEOTIDE SEQUENCE [LARGE SCALE GENOMIC DNA]</scope>
    <source>
        <strain evidence="2">CBS 200.50</strain>
    </source>
</reference>
<comment type="caution">
    <text evidence="1">The sequence shown here is derived from an EMBL/GenBank/DDBJ whole genome shotgun (WGS) entry which is preliminary data.</text>
</comment>
<dbReference type="HOGENOM" id="CLU_1015546_0_0_1"/>
<dbReference type="AlphaFoldDB" id="S7ZZR1"/>
<dbReference type="Proteomes" id="UP000015100">
    <property type="component" value="Unassembled WGS sequence"/>
</dbReference>
<sequence>MARAAGVYSLISCASLINRCAGFISPPQDFTVETPAAMELSEITSNFEKYLTGGLQRFQSPNSIVANSANIPAADLVLQQPTPIPPSTYFTIYLLFTSTNDWDAFNISTTDYVTCYNLNPAFRARDSYFRAKLSTTGNRDAQPGVKDMMFSFPDRTKPPDISIKIYRNAPQAIQGRRSAAISAGSTSPWGSCNESVGSRETRLVNIKWWRDIPEDDRLKWLKPRWWAPFYYRLRETDSFQVLPPQGRQAISVVVEDPQKTDFQRNRLAELGRQRGQLLRQAGDLGFEVE</sequence>
<evidence type="ECO:0000313" key="2">
    <source>
        <dbReference type="Proteomes" id="UP000015100"/>
    </source>
</evidence>
<dbReference type="EMBL" id="AQGS01001000">
    <property type="protein sequence ID" value="EPS35924.1"/>
    <property type="molecule type" value="Genomic_DNA"/>
</dbReference>
<reference evidence="1 2" key="1">
    <citation type="journal article" date="2013" name="PLoS Genet.">
        <title>Genomic mechanisms accounting for the adaptation to parasitism in nematode-trapping fungi.</title>
        <authorList>
            <person name="Meerupati T."/>
            <person name="Andersson K.M."/>
            <person name="Friman E."/>
            <person name="Kumar D."/>
            <person name="Tunlid A."/>
            <person name="Ahren D."/>
        </authorList>
    </citation>
    <scope>NUCLEOTIDE SEQUENCE [LARGE SCALE GENOMIC DNA]</scope>
    <source>
        <strain evidence="1 2">CBS 200.50</strain>
    </source>
</reference>
<protein>
    <submittedName>
        <fullName evidence="1">Uncharacterized protein</fullName>
    </submittedName>
</protein>
<dbReference type="OrthoDB" id="5341651at2759"/>
<evidence type="ECO:0000313" key="1">
    <source>
        <dbReference type="EMBL" id="EPS35924.1"/>
    </source>
</evidence>
<keyword evidence="2" id="KW-1185">Reference proteome</keyword>